<feature type="chain" id="PRO_5046239543" description="Secreted protein" evidence="1">
    <location>
        <begin position="31"/>
        <end position="127"/>
    </location>
</feature>
<dbReference type="PROSITE" id="PS51318">
    <property type="entry name" value="TAT"/>
    <property type="match status" value="1"/>
</dbReference>
<protein>
    <recommendedName>
        <fullName evidence="4">Secreted protein</fullName>
    </recommendedName>
</protein>
<evidence type="ECO:0008006" key="4">
    <source>
        <dbReference type="Google" id="ProtNLM"/>
    </source>
</evidence>
<comment type="caution">
    <text evidence="2">The sequence shown here is derived from an EMBL/GenBank/DDBJ whole genome shotgun (WGS) entry which is preliminary data.</text>
</comment>
<keyword evidence="1" id="KW-0732">Signal</keyword>
<evidence type="ECO:0000313" key="3">
    <source>
        <dbReference type="Proteomes" id="UP001551011"/>
    </source>
</evidence>
<gene>
    <name evidence="2" type="ORF">AB0H04_12325</name>
</gene>
<accession>A0ABV3A6V5</accession>
<keyword evidence="3" id="KW-1185">Reference proteome</keyword>
<evidence type="ECO:0000256" key="1">
    <source>
        <dbReference type="SAM" id="SignalP"/>
    </source>
</evidence>
<reference evidence="2 3" key="1">
    <citation type="submission" date="2024-06" db="EMBL/GenBank/DDBJ databases">
        <title>The Natural Products Discovery Center: Release of the First 8490 Sequenced Strains for Exploring Actinobacteria Biosynthetic Diversity.</title>
        <authorList>
            <person name="Kalkreuter E."/>
            <person name="Kautsar S.A."/>
            <person name="Yang D."/>
            <person name="Bader C.D."/>
            <person name="Teijaro C.N."/>
            <person name="Fluegel L."/>
            <person name="Davis C.M."/>
            <person name="Simpson J.R."/>
            <person name="Lauterbach L."/>
            <person name="Steele A.D."/>
            <person name="Gui C."/>
            <person name="Meng S."/>
            <person name="Li G."/>
            <person name="Viehrig K."/>
            <person name="Ye F."/>
            <person name="Su P."/>
            <person name="Kiefer A.F."/>
            <person name="Nichols A."/>
            <person name="Cepeda A.J."/>
            <person name="Yan W."/>
            <person name="Fan B."/>
            <person name="Jiang Y."/>
            <person name="Adhikari A."/>
            <person name="Zheng C.-J."/>
            <person name="Schuster L."/>
            <person name="Cowan T.M."/>
            <person name="Smanski M.J."/>
            <person name="Chevrette M.G."/>
            <person name="De Carvalho L.P.S."/>
            <person name="Shen B."/>
        </authorList>
    </citation>
    <scope>NUCLEOTIDE SEQUENCE [LARGE SCALE GENOMIC DNA]</scope>
    <source>
        <strain evidence="2 3">NPDC020594</strain>
    </source>
</reference>
<sequence>MNHSTHHTPRRLLGVAAAVAMGATALLGTAAGTAAASEKAHCERAERPIWSEGPSRNVTAHGCDIPDQRHRWYVIDIDTLVQPRHKTDYLDEDIAGTSTLHDKTLRCMGYTKDEHAVNWFGCVPHLS</sequence>
<organism evidence="2 3">
    <name type="scientific">Streptomyces flaveolus</name>
    <dbReference type="NCBI Taxonomy" id="67297"/>
    <lineage>
        <taxon>Bacteria</taxon>
        <taxon>Bacillati</taxon>
        <taxon>Actinomycetota</taxon>
        <taxon>Actinomycetes</taxon>
        <taxon>Kitasatosporales</taxon>
        <taxon>Streptomycetaceae</taxon>
        <taxon>Streptomyces</taxon>
    </lineage>
</organism>
<dbReference type="Proteomes" id="UP001551011">
    <property type="component" value="Unassembled WGS sequence"/>
</dbReference>
<dbReference type="RefSeq" id="WP_030659140.1">
    <property type="nucleotide sequence ID" value="NZ_JBEXDP010000003.1"/>
</dbReference>
<dbReference type="InterPro" id="IPR006311">
    <property type="entry name" value="TAT_signal"/>
</dbReference>
<evidence type="ECO:0000313" key="2">
    <source>
        <dbReference type="EMBL" id="MEU5707648.1"/>
    </source>
</evidence>
<feature type="signal peptide" evidence="1">
    <location>
        <begin position="1"/>
        <end position="30"/>
    </location>
</feature>
<dbReference type="EMBL" id="JBFAEG010000007">
    <property type="protein sequence ID" value="MEU5707648.1"/>
    <property type="molecule type" value="Genomic_DNA"/>
</dbReference>
<name>A0ABV3A6V5_9ACTN</name>
<proteinExistence type="predicted"/>